<protein>
    <submittedName>
        <fullName evidence="1">Uncharacterized protein</fullName>
    </submittedName>
</protein>
<evidence type="ECO:0000313" key="1">
    <source>
        <dbReference type="EMBL" id="MFC0409876.1"/>
    </source>
</evidence>
<organism evidence="1 2">
    <name type="scientific">Roseomonas elaeocarpi</name>
    <dbReference type="NCBI Taxonomy" id="907779"/>
    <lineage>
        <taxon>Bacteria</taxon>
        <taxon>Pseudomonadati</taxon>
        <taxon>Pseudomonadota</taxon>
        <taxon>Alphaproteobacteria</taxon>
        <taxon>Acetobacterales</taxon>
        <taxon>Roseomonadaceae</taxon>
        <taxon>Roseomonas</taxon>
    </lineage>
</organism>
<dbReference type="EMBL" id="JBHLUN010000011">
    <property type="protein sequence ID" value="MFC0409876.1"/>
    <property type="molecule type" value="Genomic_DNA"/>
</dbReference>
<proteinExistence type="predicted"/>
<comment type="caution">
    <text evidence="1">The sequence shown here is derived from an EMBL/GenBank/DDBJ whole genome shotgun (WGS) entry which is preliminary data.</text>
</comment>
<evidence type="ECO:0000313" key="2">
    <source>
        <dbReference type="Proteomes" id="UP001589865"/>
    </source>
</evidence>
<gene>
    <name evidence="1" type="ORF">ACFFGY_16615</name>
</gene>
<dbReference type="Gene3D" id="3.40.190.150">
    <property type="entry name" value="Bordetella uptake gene, domain 1"/>
    <property type="match status" value="1"/>
</dbReference>
<reference evidence="1 2" key="1">
    <citation type="submission" date="2024-09" db="EMBL/GenBank/DDBJ databases">
        <authorList>
            <person name="Sun Q."/>
            <person name="Mori K."/>
        </authorList>
    </citation>
    <scope>NUCLEOTIDE SEQUENCE [LARGE SCALE GENOMIC DNA]</scope>
    <source>
        <strain evidence="1 2">TBRC 5777</strain>
    </source>
</reference>
<keyword evidence="2" id="KW-1185">Reference proteome</keyword>
<dbReference type="Proteomes" id="UP001589865">
    <property type="component" value="Unassembled WGS sequence"/>
</dbReference>
<name>A0ABV6JZX9_9PROT</name>
<sequence length="59" mass="6255">MSGALQAALRDPRVAARFAELGTTSVDTAMATPAAHKSYWMADLAKWCPIIEGAGQYAD</sequence>
<dbReference type="InterPro" id="IPR042100">
    <property type="entry name" value="Bug_dom1"/>
</dbReference>
<dbReference type="RefSeq" id="WP_377045626.1">
    <property type="nucleotide sequence ID" value="NZ_JBHLUN010000011.1"/>
</dbReference>
<accession>A0ABV6JZX9</accession>